<evidence type="ECO:0000313" key="1">
    <source>
        <dbReference type="EMBL" id="AEV31533.1"/>
    </source>
</evidence>
<name>G8QZT9_OWEHD</name>
<gene>
    <name evidence="1" type="ordered locus">Oweho_0517</name>
</gene>
<proteinExistence type="predicted"/>
<dbReference type="STRING" id="926562.Oweho_0517"/>
<accession>G8QZT9</accession>
<dbReference type="Proteomes" id="UP000005631">
    <property type="component" value="Chromosome"/>
</dbReference>
<dbReference type="OrthoDB" id="9156397at2"/>
<organism evidence="1 2">
    <name type="scientific">Owenweeksia hongkongensis (strain DSM 17368 / CIP 108786 / JCM 12287 / NRRL B-23963 / UST20020801)</name>
    <dbReference type="NCBI Taxonomy" id="926562"/>
    <lineage>
        <taxon>Bacteria</taxon>
        <taxon>Pseudomonadati</taxon>
        <taxon>Bacteroidota</taxon>
        <taxon>Flavobacteriia</taxon>
        <taxon>Flavobacteriales</taxon>
        <taxon>Owenweeksiaceae</taxon>
        <taxon>Owenweeksia</taxon>
    </lineage>
</organism>
<dbReference type="HOGENOM" id="CLU_120906_0_0_10"/>
<sequence>MTNLKMMVDEYLKSNHISWRFKVIEFYKGLPTEEILKKACLAKTHIGKMDSHQRRVGKEKCKEGLRIMMTKESEVWKAKTFEGLKQVTDSIASVTHGLGPLWSYDTALRIGFKMNVFPDRVYVQSGVSDGIKNLLGKDFYKNLPRNRGHKYCLRENLPKELHGMEPALIENFLCIYKTQLIMYD</sequence>
<dbReference type="eggNOG" id="ENOG5032RHH">
    <property type="taxonomic scope" value="Bacteria"/>
</dbReference>
<dbReference type="KEGG" id="oho:Oweho_0517"/>
<dbReference type="AlphaFoldDB" id="G8QZT9"/>
<dbReference type="RefSeq" id="WP_014200894.1">
    <property type="nucleotide sequence ID" value="NC_016599.1"/>
</dbReference>
<reference evidence="1 2" key="1">
    <citation type="journal article" date="2012" name="Stand. Genomic Sci.">
        <title>Genome sequence of the orange-pigmented seawater bacterium Owenweeksia hongkongensis type strain (UST20020801(T)).</title>
        <authorList>
            <person name="Riedel T."/>
            <person name="Held B."/>
            <person name="Nolan M."/>
            <person name="Lucas S."/>
            <person name="Lapidus A."/>
            <person name="Tice H."/>
            <person name="Del Rio T.G."/>
            <person name="Cheng J.F."/>
            <person name="Han C."/>
            <person name="Tapia R."/>
            <person name="Goodwin L.A."/>
            <person name="Pitluck S."/>
            <person name="Liolios K."/>
            <person name="Mavromatis K."/>
            <person name="Pagani I."/>
            <person name="Ivanova N."/>
            <person name="Mikhailova N."/>
            <person name="Pati A."/>
            <person name="Chen A."/>
            <person name="Palaniappan K."/>
            <person name="Rohde M."/>
            <person name="Tindall B.J."/>
            <person name="Detter J.C."/>
            <person name="Goker M."/>
            <person name="Woyke T."/>
            <person name="Bristow J."/>
            <person name="Eisen J.A."/>
            <person name="Markowitz V."/>
            <person name="Hugenholtz P."/>
            <person name="Klenk H.P."/>
            <person name="Kyrpides N.C."/>
        </authorList>
    </citation>
    <scope>NUCLEOTIDE SEQUENCE</scope>
    <source>
        <strain evidence="2">DSM 17368 / JCM 12287 / NRRL B-23963</strain>
    </source>
</reference>
<evidence type="ECO:0000313" key="2">
    <source>
        <dbReference type="Proteomes" id="UP000005631"/>
    </source>
</evidence>
<keyword evidence="2" id="KW-1185">Reference proteome</keyword>
<dbReference type="EMBL" id="CP003156">
    <property type="protein sequence ID" value="AEV31533.1"/>
    <property type="molecule type" value="Genomic_DNA"/>
</dbReference>
<protein>
    <submittedName>
        <fullName evidence="1">Uncharacterized protein</fullName>
    </submittedName>
</protein>